<dbReference type="GO" id="GO:0015074">
    <property type="term" value="P:DNA integration"/>
    <property type="evidence" value="ECO:0007669"/>
    <property type="project" value="InterPro"/>
</dbReference>
<dbReference type="PANTHER" id="PTHR30349">
    <property type="entry name" value="PHAGE INTEGRASE-RELATED"/>
    <property type="match status" value="1"/>
</dbReference>
<dbReference type="PANTHER" id="PTHR30349:SF64">
    <property type="entry name" value="PROPHAGE INTEGRASE INTD-RELATED"/>
    <property type="match status" value="1"/>
</dbReference>
<name>H5TTZ4_GORO1</name>
<evidence type="ECO:0000256" key="1">
    <source>
        <dbReference type="ARBA" id="ARBA00008857"/>
    </source>
</evidence>
<proteinExistence type="inferred from homology"/>
<evidence type="ECO:0000259" key="4">
    <source>
        <dbReference type="PROSITE" id="PS51898"/>
    </source>
</evidence>
<evidence type="ECO:0000313" key="5">
    <source>
        <dbReference type="EMBL" id="GAB36952.1"/>
    </source>
</evidence>
<evidence type="ECO:0000256" key="2">
    <source>
        <dbReference type="ARBA" id="ARBA00023125"/>
    </source>
</evidence>
<evidence type="ECO:0000313" key="6">
    <source>
        <dbReference type="Proteomes" id="UP000005038"/>
    </source>
</evidence>
<dbReference type="OrthoDB" id="1822491at2"/>
<keyword evidence="2" id="KW-0238">DNA-binding</keyword>
<dbReference type="Pfam" id="PF26003">
    <property type="entry name" value="Integrase_N_phage"/>
    <property type="match status" value="1"/>
</dbReference>
<dbReference type="InterPro" id="IPR002104">
    <property type="entry name" value="Integrase_catalytic"/>
</dbReference>
<dbReference type="CDD" id="cd01189">
    <property type="entry name" value="INT_ICEBs1_C_like"/>
    <property type="match status" value="1"/>
</dbReference>
<dbReference type="InterPro" id="IPR013762">
    <property type="entry name" value="Integrase-like_cat_sf"/>
</dbReference>
<comment type="similarity">
    <text evidence="1">Belongs to the 'phage' integrase family.</text>
</comment>
<dbReference type="Proteomes" id="UP000005038">
    <property type="component" value="Unassembled WGS sequence"/>
</dbReference>
<dbReference type="InterPro" id="IPR050090">
    <property type="entry name" value="Tyrosine_recombinase_XerCD"/>
</dbReference>
<organism evidence="5 6">
    <name type="scientific">Gordonia otitidis (strain DSM 44809 / CCUG 52243 / JCM 12355 / NBRC 100426 / IFM 10032)</name>
    <dbReference type="NCBI Taxonomy" id="1108044"/>
    <lineage>
        <taxon>Bacteria</taxon>
        <taxon>Bacillati</taxon>
        <taxon>Actinomycetota</taxon>
        <taxon>Actinomycetes</taxon>
        <taxon>Mycobacteriales</taxon>
        <taxon>Gordoniaceae</taxon>
        <taxon>Gordonia</taxon>
    </lineage>
</organism>
<protein>
    <submittedName>
        <fullName evidence="5">Integrase</fullName>
    </submittedName>
</protein>
<evidence type="ECO:0000256" key="3">
    <source>
        <dbReference type="ARBA" id="ARBA00023172"/>
    </source>
</evidence>
<dbReference type="GO" id="GO:0003677">
    <property type="term" value="F:DNA binding"/>
    <property type="evidence" value="ECO:0007669"/>
    <property type="project" value="UniProtKB-KW"/>
</dbReference>
<accession>H5TTZ4</accession>
<comment type="caution">
    <text evidence="5">The sequence shown here is derived from an EMBL/GenBank/DDBJ whole genome shotgun (WGS) entry which is preliminary data.</text>
</comment>
<dbReference type="Pfam" id="PF00589">
    <property type="entry name" value="Phage_integrase"/>
    <property type="match status" value="1"/>
</dbReference>
<keyword evidence="3" id="KW-0233">DNA recombination</keyword>
<keyword evidence="6" id="KW-1185">Reference proteome</keyword>
<dbReference type="GO" id="GO:0006310">
    <property type="term" value="P:DNA recombination"/>
    <property type="evidence" value="ECO:0007669"/>
    <property type="project" value="UniProtKB-KW"/>
</dbReference>
<reference evidence="5" key="1">
    <citation type="submission" date="2012-02" db="EMBL/GenBank/DDBJ databases">
        <title>Whole genome shotgun sequence of Gordonia otitidis NBRC 100426.</title>
        <authorList>
            <person name="Yoshida I."/>
            <person name="Hosoyama A."/>
            <person name="Tsuchikane K."/>
            <person name="Katsumata H."/>
            <person name="Yamazaki S."/>
            <person name="Fujita N."/>
        </authorList>
    </citation>
    <scope>NUCLEOTIDE SEQUENCE [LARGE SCALE GENOMIC DNA]</scope>
    <source>
        <strain evidence="5">NBRC 100426</strain>
    </source>
</reference>
<dbReference type="RefSeq" id="WP_007241109.1">
    <property type="nucleotide sequence ID" value="NZ_BAFB01000245.1"/>
</dbReference>
<sequence length="394" mass="43776">MPAPKNGRRRRGWGNIRQEPSGRWRASYIHGPHLQRWEAPHTFDSQIAAEGWLAAERRQIDAEMWSPPRERAAAAIRSQVTLREYAPVAIARRSLTPKTTALYEDLLDTRILAYLGDKPLVDLTAALLRDWWATMEKTKYGRPDRRMFTPTKNAAAWQLLSSVLNNAVEDELVDANPCAQVKGAGKRPRPKDVIMLTTAELAVVHERLPEPYRLAVLVLAFCQLRFGEVIELRRSDIIDVDGDMLLRVRRAATDVNGKIVVGPPKSEAGIRNIVVPPHVADLLRAHIGTLGRGGSQRFLFTSSRGTRLCLATFTSAFKDALPAHKSEVRVHDLRHTGAVLAAQAGATTKELMARLGHTTPEMAMRYQHVAEGRDRAIAEKLSTLAGHSADGDSR</sequence>
<dbReference type="STRING" id="1108044.GOOTI_245_00030"/>
<dbReference type="InterPro" id="IPR058717">
    <property type="entry name" value="Phage_L5_Integrase_N"/>
</dbReference>
<dbReference type="EMBL" id="BAFB01000245">
    <property type="protein sequence ID" value="GAB36952.1"/>
    <property type="molecule type" value="Genomic_DNA"/>
</dbReference>
<dbReference type="Gene3D" id="1.10.150.130">
    <property type="match status" value="1"/>
</dbReference>
<dbReference type="Gene3D" id="1.10.443.10">
    <property type="entry name" value="Intergrase catalytic core"/>
    <property type="match status" value="1"/>
</dbReference>
<dbReference type="InterPro" id="IPR010998">
    <property type="entry name" value="Integrase_recombinase_N"/>
</dbReference>
<dbReference type="SUPFAM" id="SSF56349">
    <property type="entry name" value="DNA breaking-rejoining enzymes"/>
    <property type="match status" value="1"/>
</dbReference>
<dbReference type="PROSITE" id="PS51898">
    <property type="entry name" value="TYR_RECOMBINASE"/>
    <property type="match status" value="1"/>
</dbReference>
<gene>
    <name evidence="5" type="ORF">GOOTI_245_00030</name>
</gene>
<dbReference type="InterPro" id="IPR011010">
    <property type="entry name" value="DNA_brk_join_enz"/>
</dbReference>
<dbReference type="AlphaFoldDB" id="H5TTZ4"/>
<feature type="domain" description="Tyr recombinase" evidence="4">
    <location>
        <begin position="191"/>
        <end position="379"/>
    </location>
</feature>